<comment type="caution">
    <text evidence="5">The sequence shown here is derived from an EMBL/GenBank/DDBJ whole genome shotgun (WGS) entry which is preliminary data.</text>
</comment>
<evidence type="ECO:0000256" key="3">
    <source>
        <dbReference type="ARBA" id="ARBA00022777"/>
    </source>
</evidence>
<dbReference type="InterPro" id="IPR047795">
    <property type="entry name" value="Put_SteA-like"/>
</dbReference>
<name>A0A848CQV9_ANEAE</name>
<dbReference type="GeneID" id="92837250"/>
<organism evidence="5 6">
    <name type="scientific">Aneurinibacillus aneurinilyticus</name>
    <name type="common">Bacillus aneurinolyticus</name>
    <dbReference type="NCBI Taxonomy" id="1391"/>
    <lineage>
        <taxon>Bacteria</taxon>
        <taxon>Bacillati</taxon>
        <taxon>Bacillota</taxon>
        <taxon>Bacilli</taxon>
        <taxon>Bacillales</taxon>
        <taxon>Paenibacillaceae</taxon>
        <taxon>Aneurinibacillus group</taxon>
        <taxon>Aneurinibacillus</taxon>
    </lineage>
</organism>
<dbReference type="NCBIfam" id="NF040608">
    <property type="entry name" value="division_SteA"/>
    <property type="match status" value="1"/>
</dbReference>
<dbReference type="RefSeq" id="WP_051354492.1">
    <property type="nucleotide sequence ID" value="NZ_CABKST010000019.1"/>
</dbReference>
<dbReference type="GO" id="GO:0005524">
    <property type="term" value="F:ATP binding"/>
    <property type="evidence" value="ECO:0007669"/>
    <property type="project" value="UniProtKB-KW"/>
</dbReference>
<dbReference type="OrthoDB" id="9804377at2"/>
<dbReference type="GO" id="GO:0016301">
    <property type="term" value="F:kinase activity"/>
    <property type="evidence" value="ECO:0007669"/>
    <property type="project" value="UniProtKB-KW"/>
</dbReference>
<accession>A0A848CQV9</accession>
<dbReference type="EMBL" id="JABAGO010000001">
    <property type="protein sequence ID" value="NME96739.1"/>
    <property type="molecule type" value="Genomic_DNA"/>
</dbReference>
<dbReference type="Proteomes" id="UP000561326">
    <property type="component" value="Unassembled WGS sequence"/>
</dbReference>
<dbReference type="Gene3D" id="3.40.50.10240">
    <property type="entry name" value="Thiamin pyrophosphokinase, catalytic domain"/>
    <property type="match status" value="1"/>
</dbReference>
<keyword evidence="4" id="KW-0067">ATP-binding</keyword>
<evidence type="ECO:0000313" key="6">
    <source>
        <dbReference type="Proteomes" id="UP000561326"/>
    </source>
</evidence>
<evidence type="ECO:0008006" key="7">
    <source>
        <dbReference type="Google" id="ProtNLM"/>
    </source>
</evidence>
<sequence length="359" mass="40368">MFIRLGRNNTVCGPVRYGRITKHMTASLRPGDIAIIEHTDIDELAARELIERKVKAVVNCAVSFTGEYEVQGARLLLDMGIPLYDCPAQSGLPGEVSNGEKVVIDGHYLFRERDKMMLTRLLPVTHEEWKVTYQKAKKNTSERLARFIDNTLHYALREKENLFRPLPGLSLHTMISGRHAVVVSRGRHYEEDLQAIRNYITVYRPVLIGVDGGGDALLAQGWRPDIIMGDMDSVSDQALYETKDVIVHAYADGHAPGEERIQSLGIPYHLLRAPGTSEDMALLYAYDNKASLIVGIGTHTSMEDFLEKNRHGMASTLLVRMKVGSKLVDARGIHHLHSPFIFTGLPLFRQLKTLMQTKR</sequence>
<dbReference type="SUPFAM" id="SSF63999">
    <property type="entry name" value="Thiamin pyrophosphokinase, catalytic domain"/>
    <property type="match status" value="1"/>
</dbReference>
<evidence type="ECO:0000256" key="1">
    <source>
        <dbReference type="ARBA" id="ARBA00022679"/>
    </source>
</evidence>
<keyword evidence="3" id="KW-0418">Kinase</keyword>
<dbReference type="GO" id="GO:0009229">
    <property type="term" value="P:thiamine diphosphate biosynthetic process"/>
    <property type="evidence" value="ECO:0007669"/>
    <property type="project" value="InterPro"/>
</dbReference>
<evidence type="ECO:0000256" key="2">
    <source>
        <dbReference type="ARBA" id="ARBA00022741"/>
    </source>
</evidence>
<gene>
    <name evidence="5" type="ORF">HF838_00585</name>
</gene>
<keyword evidence="2" id="KW-0547">Nucleotide-binding</keyword>
<dbReference type="AlphaFoldDB" id="A0A848CQV9"/>
<dbReference type="InterPro" id="IPR036759">
    <property type="entry name" value="TPK_catalytic_sf"/>
</dbReference>
<protein>
    <recommendedName>
        <fullName evidence="7">Thiamin pyrophosphokinase</fullName>
    </recommendedName>
</protein>
<dbReference type="GO" id="GO:0004788">
    <property type="term" value="F:thiamine diphosphokinase activity"/>
    <property type="evidence" value="ECO:0007669"/>
    <property type="project" value="InterPro"/>
</dbReference>
<keyword evidence="1" id="KW-0808">Transferase</keyword>
<proteinExistence type="predicted"/>
<reference evidence="5 6" key="1">
    <citation type="submission" date="2020-04" db="EMBL/GenBank/DDBJ databases">
        <authorList>
            <person name="Hitch T.C.A."/>
            <person name="Wylensek D."/>
            <person name="Clavel T."/>
        </authorList>
    </citation>
    <scope>NUCLEOTIDE SEQUENCE [LARGE SCALE GENOMIC DNA]</scope>
    <source>
        <strain evidence="5 6">WB01_D5_05</strain>
    </source>
</reference>
<evidence type="ECO:0000256" key="4">
    <source>
        <dbReference type="ARBA" id="ARBA00022840"/>
    </source>
</evidence>
<evidence type="ECO:0000313" key="5">
    <source>
        <dbReference type="EMBL" id="NME96739.1"/>
    </source>
</evidence>